<sequence length="130" mass="14410">MIDRVAALADIVAPSPVARPQPTAWWHGSPGWLLGVVAIALLLGAALAGGLWLRRMLARRRLRDLAVRLRQTEPATDIRAILPGVWADLERAGFKATRWSGLARASGERLRYAREPSPETLREFLEQVRA</sequence>
<evidence type="ECO:0008006" key="3">
    <source>
        <dbReference type="Google" id="ProtNLM"/>
    </source>
</evidence>
<protein>
    <recommendedName>
        <fullName evidence="3">DUF4381 domain-containing protein</fullName>
    </recommendedName>
</protein>
<comment type="caution">
    <text evidence="2">The sequence shown here is derived from an EMBL/GenBank/DDBJ whole genome shotgun (WGS) entry which is preliminary data.</text>
</comment>
<feature type="transmembrane region" description="Helical" evidence="1">
    <location>
        <begin position="32"/>
        <end position="53"/>
    </location>
</feature>
<gene>
    <name evidence="2" type="ORF">GALL_333560</name>
</gene>
<dbReference type="EMBL" id="MLJW01000589">
    <property type="protein sequence ID" value="OIQ84821.1"/>
    <property type="molecule type" value="Genomic_DNA"/>
</dbReference>
<evidence type="ECO:0000256" key="1">
    <source>
        <dbReference type="SAM" id="Phobius"/>
    </source>
</evidence>
<evidence type="ECO:0000313" key="2">
    <source>
        <dbReference type="EMBL" id="OIQ84821.1"/>
    </source>
</evidence>
<keyword evidence="1" id="KW-1133">Transmembrane helix</keyword>
<keyword evidence="1" id="KW-0472">Membrane</keyword>
<reference evidence="2" key="1">
    <citation type="submission" date="2016-10" db="EMBL/GenBank/DDBJ databases">
        <title>Sequence of Gallionella enrichment culture.</title>
        <authorList>
            <person name="Poehlein A."/>
            <person name="Muehling M."/>
            <person name="Daniel R."/>
        </authorList>
    </citation>
    <scope>NUCLEOTIDE SEQUENCE</scope>
</reference>
<proteinExistence type="predicted"/>
<accession>A0A1J5R9I3</accession>
<keyword evidence="1" id="KW-0812">Transmembrane</keyword>
<dbReference type="AlphaFoldDB" id="A0A1J5R9I3"/>
<name>A0A1J5R9I3_9ZZZZ</name>
<organism evidence="2">
    <name type="scientific">mine drainage metagenome</name>
    <dbReference type="NCBI Taxonomy" id="410659"/>
    <lineage>
        <taxon>unclassified sequences</taxon>
        <taxon>metagenomes</taxon>
        <taxon>ecological metagenomes</taxon>
    </lineage>
</organism>